<comment type="caution">
    <text evidence="1">The sequence shown here is derived from an EMBL/GenBank/DDBJ whole genome shotgun (WGS) entry which is preliminary data.</text>
</comment>
<sequence>MVRARVSHSRQMHDLRSAITGAWQKMCVRGGFDRICQNHIFLRFGIEAEEEFCSLPLFRSQVNRLND</sequence>
<accession>A0A371E7K0</accession>
<proteinExistence type="predicted"/>
<feature type="non-terminal residue" evidence="1">
    <location>
        <position position="1"/>
    </location>
</feature>
<gene>
    <name evidence="1" type="ORF">CR513_59715</name>
</gene>
<evidence type="ECO:0000313" key="2">
    <source>
        <dbReference type="Proteomes" id="UP000257109"/>
    </source>
</evidence>
<dbReference type="Proteomes" id="UP000257109">
    <property type="component" value="Unassembled WGS sequence"/>
</dbReference>
<dbReference type="AlphaFoldDB" id="A0A371E7K0"/>
<name>A0A371E7K0_MUCPR</name>
<keyword evidence="2" id="KW-1185">Reference proteome</keyword>
<protein>
    <submittedName>
        <fullName evidence="1">Uncharacterized protein</fullName>
    </submittedName>
</protein>
<reference evidence="1" key="1">
    <citation type="submission" date="2018-05" db="EMBL/GenBank/DDBJ databases">
        <title>Draft genome of Mucuna pruriens seed.</title>
        <authorList>
            <person name="Nnadi N.E."/>
            <person name="Vos R."/>
            <person name="Hasami M.H."/>
            <person name="Devisetty U.K."/>
            <person name="Aguiy J.C."/>
        </authorList>
    </citation>
    <scope>NUCLEOTIDE SEQUENCE [LARGE SCALE GENOMIC DNA]</scope>
    <source>
        <strain evidence="1">JCA_2017</strain>
    </source>
</reference>
<organism evidence="1 2">
    <name type="scientific">Mucuna pruriens</name>
    <name type="common">Velvet bean</name>
    <name type="synonym">Dolichos pruriens</name>
    <dbReference type="NCBI Taxonomy" id="157652"/>
    <lineage>
        <taxon>Eukaryota</taxon>
        <taxon>Viridiplantae</taxon>
        <taxon>Streptophyta</taxon>
        <taxon>Embryophyta</taxon>
        <taxon>Tracheophyta</taxon>
        <taxon>Spermatophyta</taxon>
        <taxon>Magnoliopsida</taxon>
        <taxon>eudicotyledons</taxon>
        <taxon>Gunneridae</taxon>
        <taxon>Pentapetalae</taxon>
        <taxon>rosids</taxon>
        <taxon>fabids</taxon>
        <taxon>Fabales</taxon>
        <taxon>Fabaceae</taxon>
        <taxon>Papilionoideae</taxon>
        <taxon>50 kb inversion clade</taxon>
        <taxon>NPAAA clade</taxon>
        <taxon>indigoferoid/millettioid clade</taxon>
        <taxon>Phaseoleae</taxon>
        <taxon>Mucuna</taxon>
    </lineage>
</organism>
<evidence type="ECO:0000313" key="1">
    <source>
        <dbReference type="EMBL" id="RDX62000.1"/>
    </source>
</evidence>
<dbReference type="EMBL" id="QJKJ01015756">
    <property type="protein sequence ID" value="RDX62000.1"/>
    <property type="molecule type" value="Genomic_DNA"/>
</dbReference>